<evidence type="ECO:0000256" key="2">
    <source>
        <dbReference type="ARBA" id="ARBA00022840"/>
    </source>
</evidence>
<keyword evidence="1" id="KW-0547">Nucleotide-binding</keyword>
<dbReference type="GO" id="GO:0016887">
    <property type="term" value="F:ATP hydrolysis activity"/>
    <property type="evidence" value="ECO:0007669"/>
    <property type="project" value="InterPro"/>
</dbReference>
<comment type="similarity">
    <text evidence="3">Belongs to the AAA ATPase family. Highly divergent.</text>
</comment>
<keyword evidence="7" id="KW-1185">Reference proteome</keyword>
<evidence type="ECO:0000313" key="7">
    <source>
        <dbReference type="Proteomes" id="UP000232638"/>
    </source>
</evidence>
<dbReference type="AlphaFoldDB" id="A0A2K8U7Y6"/>
<dbReference type="Proteomes" id="UP000232638">
    <property type="component" value="Chromosome"/>
</dbReference>
<name>A0A2K8U7Y6_9GAMM</name>
<dbReference type="Pfam" id="PF00004">
    <property type="entry name" value="AAA"/>
    <property type="match status" value="1"/>
</dbReference>
<evidence type="ECO:0000259" key="5">
    <source>
        <dbReference type="PROSITE" id="PS50011"/>
    </source>
</evidence>
<dbReference type="PANTHER" id="PTHR42960">
    <property type="entry name" value="YCF46 PROTEIN"/>
    <property type="match status" value="1"/>
</dbReference>
<dbReference type="SMART" id="SM00220">
    <property type="entry name" value="S_TKc"/>
    <property type="match status" value="1"/>
</dbReference>
<organism evidence="6 7">
    <name type="scientific">Candidatus Thiodictyon syntrophicum</name>
    <dbReference type="NCBI Taxonomy" id="1166950"/>
    <lineage>
        <taxon>Bacteria</taxon>
        <taxon>Pseudomonadati</taxon>
        <taxon>Pseudomonadota</taxon>
        <taxon>Gammaproteobacteria</taxon>
        <taxon>Chromatiales</taxon>
        <taxon>Chromatiaceae</taxon>
        <taxon>Thiodictyon</taxon>
    </lineage>
</organism>
<dbReference type="OrthoDB" id="9809379at2"/>
<sequence length="777" mass="84675">MSADGSVRPGERLGDFLIERPLGRGGFKTVYAARNLNQAANGWPEQVAVCVPHAQDEEARELLRNELRVVRTLNHPNIVQELGLAESDGVLFAVMELVEGEPLSTVLAQRGPLPLEEAIEIVRQAGAALDYAHAGLAIHRDIKPANLMRRPDGTVKILDFGLARLMAHSQYRAATRVGSVAYMAPEQFSGAAGLNADLWGLGVTFYQLLTNTLPFPGRDEGSLVRQILYDPPDLTPLATDAFDPRLARVIAKVLEKEPERRYQSAAELLADLRAAQRHGALINHVEGQIEVHLRAHFPLVCLQTYEEERALASLRRVREAMAERRPIELFVWSATTGLCDRDGQPVGGSGGSQSHGDPLLALEHVFRGPDEAIYVFLDMHRHFTPVVVRLIRDAIWTVKRARKSLVFVGPSPVIPEELAADATLLFYPPPELPELERLVEDTAADAGCPEPEGALKETLARALLGLTGREAERVLRRGILSRGALDASVAEAVLADKEQTVRKEGVLEFCRPTVGFGDVGGLTGLKTWFGKRRQAFDPAGRRFGLRPPRGVVLVGVPGCGKSLTAKALAADWQVPLLRLDLGRVYASLLGESEGRLRRALHTAEAVSPCILWIDELEKAFSGLGQARDSGVAKRLFGTFLTWLEDRQAAVFVAATANDIQRLPPEFTRKGRFDEVFFVGLPGADERAGIFRIHLARRQRDPVGFDLPALAAASAGYSGAEIEAAVVAGLYRAFAEDARELTDGDIRAALAESPPLSKARAGELEYLQQWAAGNARAA</sequence>
<dbReference type="SMART" id="SM00382">
    <property type="entry name" value="AAA"/>
    <property type="match status" value="1"/>
</dbReference>
<dbReference type="Gene3D" id="3.40.50.300">
    <property type="entry name" value="P-loop containing nucleotide triphosphate hydrolases"/>
    <property type="match status" value="1"/>
</dbReference>
<reference evidence="6 7" key="1">
    <citation type="submission" date="2017-03" db="EMBL/GenBank/DDBJ databases">
        <title>Complete genome sequence of Candidatus 'Thiodictyon syntrophicum' sp. nov. strain Cad16T, a photolithoautotroph purple sulfur bacterium isolated from an alpine meromictic lake.</title>
        <authorList>
            <person name="Luedin S.M."/>
            <person name="Pothier J.F."/>
            <person name="Danza F."/>
            <person name="Storelli N."/>
            <person name="Wittwer M."/>
            <person name="Tonolla M."/>
        </authorList>
    </citation>
    <scope>NUCLEOTIDE SEQUENCE [LARGE SCALE GENOMIC DNA]</scope>
    <source>
        <strain evidence="6 7">Cad16T</strain>
    </source>
</reference>
<protein>
    <recommendedName>
        <fullName evidence="4">Uncharacterized AAA domain-containing protein ycf46</fullName>
    </recommendedName>
</protein>
<dbReference type="InterPro" id="IPR000719">
    <property type="entry name" value="Prot_kinase_dom"/>
</dbReference>
<evidence type="ECO:0000313" key="6">
    <source>
        <dbReference type="EMBL" id="AUB81683.1"/>
    </source>
</evidence>
<dbReference type="SUPFAM" id="SSF56112">
    <property type="entry name" value="Protein kinase-like (PK-like)"/>
    <property type="match status" value="1"/>
</dbReference>
<dbReference type="GO" id="GO:0005524">
    <property type="term" value="F:ATP binding"/>
    <property type="evidence" value="ECO:0007669"/>
    <property type="project" value="UniProtKB-KW"/>
</dbReference>
<dbReference type="InterPro" id="IPR011009">
    <property type="entry name" value="Kinase-like_dom_sf"/>
</dbReference>
<evidence type="ECO:0000256" key="3">
    <source>
        <dbReference type="ARBA" id="ARBA00038088"/>
    </source>
</evidence>
<dbReference type="RefSeq" id="WP_100919443.1">
    <property type="nucleotide sequence ID" value="NZ_CP020370.1"/>
</dbReference>
<dbReference type="Pfam" id="PF00069">
    <property type="entry name" value="Pkinase"/>
    <property type="match status" value="1"/>
</dbReference>
<gene>
    <name evidence="6" type="ORF">THSYN_12400</name>
</gene>
<dbReference type="Gene3D" id="1.10.510.10">
    <property type="entry name" value="Transferase(Phosphotransferase) domain 1"/>
    <property type="match status" value="1"/>
</dbReference>
<dbReference type="InterPro" id="IPR052381">
    <property type="entry name" value="AAA_domain_protein"/>
</dbReference>
<dbReference type="GO" id="GO:0004672">
    <property type="term" value="F:protein kinase activity"/>
    <property type="evidence" value="ECO:0007669"/>
    <property type="project" value="InterPro"/>
</dbReference>
<dbReference type="KEGG" id="tsy:THSYN_12400"/>
<evidence type="ECO:0000256" key="1">
    <source>
        <dbReference type="ARBA" id="ARBA00022741"/>
    </source>
</evidence>
<dbReference type="EMBL" id="CP020370">
    <property type="protein sequence ID" value="AUB81683.1"/>
    <property type="molecule type" value="Genomic_DNA"/>
</dbReference>
<dbReference type="PANTHER" id="PTHR42960:SF1">
    <property type="entry name" value="YCF46 PROTEIN"/>
    <property type="match status" value="1"/>
</dbReference>
<dbReference type="InterPro" id="IPR003593">
    <property type="entry name" value="AAA+_ATPase"/>
</dbReference>
<dbReference type="InterPro" id="IPR003959">
    <property type="entry name" value="ATPase_AAA_core"/>
</dbReference>
<dbReference type="CDD" id="cd14014">
    <property type="entry name" value="STKc_PknB_like"/>
    <property type="match status" value="1"/>
</dbReference>
<dbReference type="PROSITE" id="PS50011">
    <property type="entry name" value="PROTEIN_KINASE_DOM"/>
    <property type="match status" value="1"/>
</dbReference>
<dbReference type="InterPro" id="IPR027417">
    <property type="entry name" value="P-loop_NTPase"/>
</dbReference>
<dbReference type="CDD" id="cd19507">
    <property type="entry name" value="RecA-like_Ycf46-like"/>
    <property type="match status" value="1"/>
</dbReference>
<dbReference type="SUPFAM" id="SSF52540">
    <property type="entry name" value="P-loop containing nucleoside triphosphate hydrolases"/>
    <property type="match status" value="1"/>
</dbReference>
<keyword evidence="2" id="KW-0067">ATP-binding</keyword>
<evidence type="ECO:0000256" key="4">
    <source>
        <dbReference type="ARBA" id="ARBA00040480"/>
    </source>
</evidence>
<dbReference type="Gene3D" id="1.10.8.60">
    <property type="match status" value="1"/>
</dbReference>
<feature type="domain" description="Protein kinase" evidence="5">
    <location>
        <begin position="16"/>
        <end position="281"/>
    </location>
</feature>
<proteinExistence type="inferred from homology"/>
<accession>A0A2K8U7Y6</accession>